<evidence type="ECO:0000256" key="3">
    <source>
        <dbReference type="ARBA" id="ARBA00022692"/>
    </source>
</evidence>
<keyword evidence="8" id="KW-1185">Reference proteome</keyword>
<dbReference type="AlphaFoldDB" id="A0A4S3JPJ4"/>
<feature type="transmembrane region" description="Helical" evidence="6">
    <location>
        <begin position="321"/>
        <end position="342"/>
    </location>
</feature>
<feature type="transmembrane region" description="Helical" evidence="6">
    <location>
        <begin position="213"/>
        <end position="238"/>
    </location>
</feature>
<feature type="transmembrane region" description="Helical" evidence="6">
    <location>
        <begin position="180"/>
        <end position="201"/>
    </location>
</feature>
<dbReference type="GO" id="GO:0016020">
    <property type="term" value="C:membrane"/>
    <property type="evidence" value="ECO:0007669"/>
    <property type="project" value="UniProtKB-SubCell"/>
</dbReference>
<protein>
    <recommendedName>
        <fullName evidence="9">Major facilitator superfamily (MFS) profile domain-containing protein</fullName>
    </recommendedName>
</protein>
<feature type="transmembrane region" description="Helical" evidence="6">
    <location>
        <begin position="376"/>
        <end position="397"/>
    </location>
</feature>
<comment type="subcellular location">
    <subcellularLocation>
        <location evidence="1">Membrane</location>
        <topology evidence="1">Multi-pass membrane protein</topology>
    </subcellularLocation>
</comment>
<evidence type="ECO:0000256" key="2">
    <source>
        <dbReference type="ARBA" id="ARBA00022448"/>
    </source>
</evidence>
<evidence type="ECO:0000256" key="5">
    <source>
        <dbReference type="ARBA" id="ARBA00023136"/>
    </source>
</evidence>
<organism evidence="7 8">
    <name type="scientific">Aspergillus tanneri</name>
    <dbReference type="NCBI Taxonomy" id="1220188"/>
    <lineage>
        <taxon>Eukaryota</taxon>
        <taxon>Fungi</taxon>
        <taxon>Dikarya</taxon>
        <taxon>Ascomycota</taxon>
        <taxon>Pezizomycotina</taxon>
        <taxon>Eurotiomycetes</taxon>
        <taxon>Eurotiomycetidae</taxon>
        <taxon>Eurotiales</taxon>
        <taxon>Aspergillaceae</taxon>
        <taxon>Aspergillus</taxon>
        <taxon>Aspergillus subgen. Circumdati</taxon>
    </lineage>
</organism>
<dbReference type="GO" id="GO:0022857">
    <property type="term" value="F:transmembrane transporter activity"/>
    <property type="evidence" value="ECO:0007669"/>
    <property type="project" value="InterPro"/>
</dbReference>
<dbReference type="InterPro" id="IPR036259">
    <property type="entry name" value="MFS_trans_sf"/>
</dbReference>
<keyword evidence="4 6" id="KW-1133">Transmembrane helix</keyword>
<reference evidence="7 8" key="1">
    <citation type="submission" date="2019-03" db="EMBL/GenBank/DDBJ databases">
        <title>The genome sequence of a newly discovered highly antifungal drug resistant Aspergillus species, Aspergillus tanneri NIH 1004.</title>
        <authorList>
            <person name="Mounaud S."/>
            <person name="Singh I."/>
            <person name="Joardar V."/>
            <person name="Pakala S."/>
            <person name="Pakala S."/>
            <person name="Venepally P."/>
            <person name="Hoover J."/>
            <person name="Nierman W."/>
            <person name="Chung J."/>
            <person name="Losada L."/>
        </authorList>
    </citation>
    <scope>NUCLEOTIDE SEQUENCE [LARGE SCALE GENOMIC DNA]</scope>
    <source>
        <strain evidence="7 8">NIH1004</strain>
    </source>
</reference>
<name>A0A4S3JPJ4_9EURO</name>
<evidence type="ECO:0000313" key="8">
    <source>
        <dbReference type="Proteomes" id="UP000308092"/>
    </source>
</evidence>
<accession>A0A4S3JPJ4</accession>
<dbReference type="PANTHER" id="PTHR43791">
    <property type="entry name" value="PERMEASE-RELATED"/>
    <property type="match status" value="1"/>
</dbReference>
<dbReference type="Gene3D" id="1.20.1250.20">
    <property type="entry name" value="MFS general substrate transporter like domains"/>
    <property type="match status" value="1"/>
</dbReference>
<feature type="transmembrane region" description="Helical" evidence="6">
    <location>
        <begin position="118"/>
        <end position="136"/>
    </location>
</feature>
<evidence type="ECO:0008006" key="9">
    <source>
        <dbReference type="Google" id="ProtNLM"/>
    </source>
</evidence>
<dbReference type="SUPFAM" id="SSF103473">
    <property type="entry name" value="MFS general substrate transporter"/>
    <property type="match status" value="1"/>
</dbReference>
<evidence type="ECO:0000256" key="6">
    <source>
        <dbReference type="SAM" id="Phobius"/>
    </source>
</evidence>
<comment type="caution">
    <text evidence="7">The sequence shown here is derived from an EMBL/GenBank/DDBJ whole genome shotgun (WGS) entry which is preliminary data.</text>
</comment>
<dbReference type="Pfam" id="PF07690">
    <property type="entry name" value="MFS_1"/>
    <property type="match status" value="1"/>
</dbReference>
<keyword evidence="5 6" id="KW-0472">Membrane</keyword>
<proteinExistence type="predicted"/>
<evidence type="ECO:0000256" key="1">
    <source>
        <dbReference type="ARBA" id="ARBA00004141"/>
    </source>
</evidence>
<keyword evidence="2" id="KW-0813">Transport</keyword>
<dbReference type="VEuPathDB" id="FungiDB:EYZ11_002921"/>
<dbReference type="EMBL" id="SOSA01000070">
    <property type="protein sequence ID" value="THC97566.1"/>
    <property type="molecule type" value="Genomic_DNA"/>
</dbReference>
<feature type="transmembrane region" description="Helical" evidence="6">
    <location>
        <begin position="442"/>
        <end position="463"/>
    </location>
</feature>
<sequence>MERRKDENERVELVEEQVDDTATFYHSHKNDVSPLTPAAEQRLLRRNFWWLLPQTWWIAFLIHLDKSTLSSASTMGLLHDVPMSRNQFNSLFLIFYAGYLVALWPGAWLSQRVGHHRFIVGSLLLWAVLLGVHPIVRTASQMMATRISKLTAQTESQIVPSTAILHMAFFPPLYSVRVQLLWWAAGSLANVLLTMVAYQLIQDDNQGTLAGSLASWQWLHIICAVLTAMLCVPLLFLLPGSPVTARWLSIEDKVHTIALIRRSRAGITNSAFQWSQVRECFCDLKSWLFIFHLFFNELPNNTSQQVPLLIVGFGFTAAESALFNIVKPLWGFVMVMVCAALLHGTRLGSGYTCALSYIPCIIGGFIELSAPWTNKVALVVGTQIATFKPSYMLGLAWAGATTTGHTKKLCLMTSCVVAGAVANMISPEFWQSKYQPRYVLPWSFMTAFWLLSPAMCLTIRFYLRRENRRRMDGGVEQPVFIHGQEVVKEDLDQTDRQNPLFLYAL</sequence>
<dbReference type="PANTHER" id="PTHR43791:SF103">
    <property type="entry name" value="MAJOR FACILITATOR SUPERFAMILY (MFS) PROFILE DOMAIN-CONTAINING PROTEIN-RELATED"/>
    <property type="match status" value="1"/>
</dbReference>
<dbReference type="InterPro" id="IPR011701">
    <property type="entry name" value="MFS"/>
</dbReference>
<keyword evidence="3 6" id="KW-0812">Transmembrane</keyword>
<feature type="transmembrane region" description="Helical" evidence="6">
    <location>
        <begin position="349"/>
        <end position="370"/>
    </location>
</feature>
<gene>
    <name evidence="7" type="ORF">EYZ11_002921</name>
</gene>
<dbReference type="Proteomes" id="UP000308092">
    <property type="component" value="Unassembled WGS sequence"/>
</dbReference>
<feature type="transmembrane region" description="Helical" evidence="6">
    <location>
        <begin position="88"/>
        <end position="106"/>
    </location>
</feature>
<evidence type="ECO:0000313" key="7">
    <source>
        <dbReference type="EMBL" id="THC97566.1"/>
    </source>
</evidence>
<evidence type="ECO:0000256" key="4">
    <source>
        <dbReference type="ARBA" id="ARBA00022989"/>
    </source>
</evidence>
<dbReference type="STRING" id="1220188.A0A4S3JPJ4"/>